<organism evidence="1 2">
    <name type="scientific">Lojkania enalia</name>
    <dbReference type="NCBI Taxonomy" id="147567"/>
    <lineage>
        <taxon>Eukaryota</taxon>
        <taxon>Fungi</taxon>
        <taxon>Dikarya</taxon>
        <taxon>Ascomycota</taxon>
        <taxon>Pezizomycotina</taxon>
        <taxon>Dothideomycetes</taxon>
        <taxon>Pleosporomycetidae</taxon>
        <taxon>Pleosporales</taxon>
        <taxon>Pleosporales incertae sedis</taxon>
        <taxon>Lojkania</taxon>
    </lineage>
</organism>
<gene>
    <name evidence="1" type="ORF">CC78DRAFT_583944</name>
</gene>
<name>A0A9P4K1J8_9PLEO</name>
<accession>A0A9P4K1J8</accession>
<keyword evidence="2" id="KW-1185">Reference proteome</keyword>
<proteinExistence type="predicted"/>
<dbReference type="CDD" id="cd00084">
    <property type="entry name" value="HMG-box_SF"/>
    <property type="match status" value="1"/>
</dbReference>
<reference evidence="2" key="1">
    <citation type="journal article" date="2020" name="Stud. Mycol.">
        <title>101 Dothideomycetes genomes: A test case for predicting lifestyles and emergence of pathogens.</title>
        <authorList>
            <person name="Haridas S."/>
            <person name="Albert R."/>
            <person name="Binder M."/>
            <person name="Bloem J."/>
            <person name="LaButti K."/>
            <person name="Salamov A."/>
            <person name="Andreopoulos B."/>
            <person name="Baker S."/>
            <person name="Barry K."/>
            <person name="Bills G."/>
            <person name="Bluhm B."/>
            <person name="Cannon C."/>
            <person name="Castanera R."/>
            <person name="Culley D."/>
            <person name="Daum C."/>
            <person name="Ezra D."/>
            <person name="Gonzalez J."/>
            <person name="Henrissat B."/>
            <person name="Kuo A."/>
            <person name="Liang C."/>
            <person name="Lipzen A."/>
            <person name="Lutzoni F."/>
            <person name="Magnuson J."/>
            <person name="Mondo S."/>
            <person name="Nolan M."/>
            <person name="Ohm R."/>
            <person name="Pangilinan J."/>
            <person name="Park H.-J."/>
            <person name="Ramirez L."/>
            <person name="Alfaro M."/>
            <person name="Sun H."/>
            <person name="Tritt A."/>
            <person name="Yoshinaga Y."/>
            <person name="Zwiers L.-H."/>
            <person name="Turgeon B."/>
            <person name="Goodwin S."/>
            <person name="Spatafora J."/>
            <person name="Crous P."/>
            <person name="Grigoriev I."/>
        </authorList>
    </citation>
    <scope>NUCLEOTIDE SEQUENCE [LARGE SCALE GENOMIC DNA]</scope>
    <source>
        <strain evidence="2">CBS 304.66</strain>
    </source>
</reference>
<protein>
    <submittedName>
        <fullName evidence="1">Uncharacterized protein</fullName>
    </submittedName>
</protein>
<dbReference type="Proteomes" id="UP000800093">
    <property type="component" value="Unassembled WGS sequence"/>
</dbReference>
<comment type="caution">
    <text evidence="1">The sequence shown here is derived from an EMBL/GenBank/DDBJ whole genome shotgun (WGS) entry which is preliminary data.</text>
</comment>
<evidence type="ECO:0000313" key="1">
    <source>
        <dbReference type="EMBL" id="KAF2261219.1"/>
    </source>
</evidence>
<dbReference type="EMBL" id="ML986662">
    <property type="protein sequence ID" value="KAF2261219.1"/>
    <property type="molecule type" value="Genomic_DNA"/>
</dbReference>
<dbReference type="AlphaFoldDB" id="A0A9P4K1J8"/>
<evidence type="ECO:0000313" key="2">
    <source>
        <dbReference type="Proteomes" id="UP000800093"/>
    </source>
</evidence>
<sequence length="325" mass="35472">MSSGNSAAGIINPASAEGRGYKSIPFGEKDGYLLYCQEQFATNKIRPQHVWMITRRWQTKLSPAEKQTYILRASQGTSTTAITIVASVAPIAAVAPTPTVATTRATSTIALVSPRVPVSIISPRIRVPQISPTPVPDITAASQASTFPSFPTLAPATPGGAVIGFSSTTTDGARPPVTPPSPGACEYVLSLDEQKTAIVDYEMEMDVQDKPFFRASKWLFMETLHYRNDDPITAICRYVGLDEAGIAYDRMVIKTVEPAVDDKEVSKKAADRVAKIAGAAHIVTQRCYSESDDRSFRVYLDYCPFRTLEYTIEAYEGKERTSDQE</sequence>